<dbReference type="AlphaFoldDB" id="A0A167HAK3"/>
<dbReference type="Gene3D" id="2.60.120.200">
    <property type="match status" value="1"/>
</dbReference>
<evidence type="ECO:0000256" key="1">
    <source>
        <dbReference type="SAM" id="SignalP"/>
    </source>
</evidence>
<dbReference type="Proteomes" id="UP000076830">
    <property type="component" value="Chromosome"/>
</dbReference>
<name>A0A167HAK3_9GAMM</name>
<feature type="signal peptide" evidence="1">
    <location>
        <begin position="1"/>
        <end position="28"/>
    </location>
</feature>
<dbReference type="OrthoDB" id="6580839at2"/>
<accession>A0A167HAK3</accession>
<evidence type="ECO:0000313" key="2">
    <source>
        <dbReference type="EMBL" id="ANB19741.1"/>
    </source>
</evidence>
<keyword evidence="3" id="KW-1185">Reference proteome</keyword>
<sequence>MNIVSVRWLPAVAGVVLSTAAWPSAAVAQPTVSSYQRAAPGAAPAAGEAPVCAEDFDHVDRLYGEDGWLRFNTSALPTDWPAPTARRWDQGSIHSGAVTGVPGSSITAEYVADNHGTASVWAVTPPIDFGAGNRLSFWTRSLPAQSGNFLNPTPAPDRLFVRVCTAMPCLDVGADEAAVGDFTTAVLAINENLAWPEQSDGWPAYPFYWSRYQIDDLPMSGTGRIAFHYHVPNYWWPDFATWPNWGSNGTQVNIDAVELQGAARCPFRHNRLFGAGFEPTAPMLTQSVDPRTITHPLNIGCALQPTSYLRRFDLAGVPVLSGVATDTIEVASVEVGIELARKNQHIKTTLYTIPDGAPLTYANLTPIGSARTQVSISDSGALKNLPVAGLIETSAGTPVAVDLVVEVTAEDGLEFLLGANSAGQTAPSFLAASGCGNPEPTDLATGDFGGGVNYPDIHLIMTVNFEDPADPGT</sequence>
<dbReference type="KEGG" id="dko:I596_3758"/>
<proteinExistence type="predicted"/>
<feature type="chain" id="PRO_5007887458" evidence="1">
    <location>
        <begin position="29"/>
        <end position="473"/>
    </location>
</feature>
<dbReference type="RefSeq" id="WP_067650989.1">
    <property type="nucleotide sequence ID" value="NZ_CP015249.1"/>
</dbReference>
<dbReference type="EMBL" id="CP015249">
    <property type="protein sequence ID" value="ANB19741.1"/>
    <property type="molecule type" value="Genomic_DNA"/>
</dbReference>
<organism evidence="2 3">
    <name type="scientific">Dokdonella koreensis DS-123</name>
    <dbReference type="NCBI Taxonomy" id="1300342"/>
    <lineage>
        <taxon>Bacteria</taxon>
        <taxon>Pseudomonadati</taxon>
        <taxon>Pseudomonadota</taxon>
        <taxon>Gammaproteobacteria</taxon>
        <taxon>Lysobacterales</taxon>
        <taxon>Rhodanobacteraceae</taxon>
        <taxon>Dokdonella</taxon>
    </lineage>
</organism>
<dbReference type="NCBIfam" id="NF038128">
    <property type="entry name" value="choice_anch_J"/>
    <property type="match status" value="1"/>
</dbReference>
<protein>
    <submittedName>
        <fullName evidence="2">Peptidase families S8 and S53 subfamily</fullName>
    </submittedName>
</protein>
<gene>
    <name evidence="2" type="ORF">I596_3758</name>
</gene>
<dbReference type="STRING" id="1300342.I596_3758"/>
<evidence type="ECO:0000313" key="3">
    <source>
        <dbReference type="Proteomes" id="UP000076830"/>
    </source>
</evidence>
<reference evidence="2 3" key="1">
    <citation type="submission" date="2016-04" db="EMBL/GenBank/DDBJ databases">
        <title>Complete genome sequence of Dokdonella koreensis DS-123T.</title>
        <authorList>
            <person name="Kim J.F."/>
            <person name="Lee H."/>
            <person name="Kwak M.-J."/>
        </authorList>
    </citation>
    <scope>NUCLEOTIDE SEQUENCE [LARGE SCALE GENOMIC DNA]</scope>
    <source>
        <strain evidence="2 3">DS-123</strain>
    </source>
</reference>
<keyword evidence="1" id="KW-0732">Signal</keyword>